<keyword evidence="3" id="KW-1185">Reference proteome</keyword>
<dbReference type="Proteomes" id="UP000094296">
    <property type="component" value="Unassembled WGS sequence"/>
</dbReference>
<dbReference type="InterPro" id="IPR000572">
    <property type="entry name" value="OxRdtase_Mopterin-bd_dom"/>
</dbReference>
<dbReference type="SUPFAM" id="SSF56524">
    <property type="entry name" value="Oxidoreductase molybdopterin-binding domain"/>
    <property type="match status" value="1"/>
</dbReference>
<comment type="caution">
    <text evidence="2">The sequence shown here is derived from an EMBL/GenBank/DDBJ whole genome shotgun (WGS) entry which is preliminary data.</text>
</comment>
<dbReference type="EMBL" id="MIJE01000034">
    <property type="protein sequence ID" value="OEF95912.1"/>
    <property type="molecule type" value="Genomic_DNA"/>
</dbReference>
<evidence type="ECO:0000313" key="3">
    <source>
        <dbReference type="Proteomes" id="UP000094296"/>
    </source>
</evidence>
<dbReference type="Gene3D" id="3.90.420.10">
    <property type="entry name" value="Oxidoreductase, molybdopterin-binding domain"/>
    <property type="match status" value="1"/>
</dbReference>
<dbReference type="InterPro" id="IPR036374">
    <property type="entry name" value="OxRdtase_Mopterin-bd_sf"/>
</dbReference>
<organism evidence="2 3">
    <name type="scientific">Desulfuribacillus alkaliarsenatis</name>
    <dbReference type="NCBI Taxonomy" id="766136"/>
    <lineage>
        <taxon>Bacteria</taxon>
        <taxon>Bacillati</taxon>
        <taxon>Bacillota</taxon>
        <taxon>Desulfuribacillia</taxon>
        <taxon>Desulfuribacillales</taxon>
        <taxon>Desulfuribacillaceae</taxon>
        <taxon>Desulfuribacillus</taxon>
    </lineage>
</organism>
<evidence type="ECO:0000313" key="2">
    <source>
        <dbReference type="EMBL" id="OEF95912.1"/>
    </source>
</evidence>
<name>A0A1E5FZI2_9FIRM</name>
<reference evidence="2 3" key="1">
    <citation type="submission" date="2016-09" db="EMBL/GenBank/DDBJ databases">
        <title>Draft genome sequence for the type strain of Desulfuribacillus alkaliarsenatis AHT28, an obligately anaerobic, sulfidogenic bacterium isolated from Russian soda lake sediments.</title>
        <authorList>
            <person name="Abin C.A."/>
            <person name="Hollibaugh J.T."/>
        </authorList>
    </citation>
    <scope>NUCLEOTIDE SEQUENCE [LARGE SCALE GENOMIC DNA]</scope>
    <source>
        <strain evidence="2 3">AHT28</strain>
    </source>
</reference>
<proteinExistence type="predicted"/>
<feature type="domain" description="Oxidoreductase molybdopterin-binding" evidence="1">
    <location>
        <begin position="212"/>
        <end position="324"/>
    </location>
</feature>
<dbReference type="AlphaFoldDB" id="A0A1E5FZI2"/>
<evidence type="ECO:0000259" key="1">
    <source>
        <dbReference type="Pfam" id="PF00174"/>
    </source>
</evidence>
<gene>
    <name evidence="2" type="ORF">BHF68_11010</name>
</gene>
<sequence>MACNDINEPTALPDYDANDADLQQVDESVEIVYIDRNGNEHLVDLTKLPITEGAGGFKKSGGSIVGPVGFQGPLLQSLVDTLGGYTSDDALQITATDRYMMTLNAQQSQGNIAVYDHSGELVSSNGPTDVMIAFATDAEELKPGMPRIVFTGPESPLTNGHFWVRNIAEIKVVPSVVEWNLNLTGIGEYRCDRSTFESVASCHASPHPPQTFEQDKEDGSVDVYEGVALWVMLSTVDGNNPPSGHYRFNRELAEQGYTVQIYAEDGFMVELTSEEIAYNNDIILAYRMNGVPLLEEDGPLQLIGSGLPSKRHAIKNIERIELVELP</sequence>
<dbReference type="STRING" id="766136.BHF68_11010"/>
<accession>A0A1E5FZI2</accession>
<protein>
    <recommendedName>
        <fullName evidence="1">Oxidoreductase molybdopterin-binding domain-containing protein</fullName>
    </recommendedName>
</protein>
<dbReference type="Pfam" id="PF00174">
    <property type="entry name" value="Oxidored_molyb"/>
    <property type="match status" value="1"/>
</dbReference>